<dbReference type="AlphaFoldDB" id="A0A7W9PI80"/>
<dbReference type="CDD" id="cd02440">
    <property type="entry name" value="AdoMet_MTases"/>
    <property type="match status" value="1"/>
</dbReference>
<dbReference type="GO" id="GO:0008757">
    <property type="term" value="F:S-adenosylmethionine-dependent methyltransferase activity"/>
    <property type="evidence" value="ECO:0007669"/>
    <property type="project" value="InterPro"/>
</dbReference>
<dbReference type="Pfam" id="PF08241">
    <property type="entry name" value="Methyltransf_11"/>
    <property type="match status" value="1"/>
</dbReference>
<accession>A0A7W9PI80</accession>
<dbReference type="GO" id="GO:0032259">
    <property type="term" value="P:methylation"/>
    <property type="evidence" value="ECO:0007669"/>
    <property type="project" value="UniProtKB-KW"/>
</dbReference>
<organism evidence="2 3">
    <name type="scientific">Nocardia transvalensis</name>
    <dbReference type="NCBI Taxonomy" id="37333"/>
    <lineage>
        <taxon>Bacteria</taxon>
        <taxon>Bacillati</taxon>
        <taxon>Actinomycetota</taxon>
        <taxon>Actinomycetes</taxon>
        <taxon>Mycobacteriales</taxon>
        <taxon>Nocardiaceae</taxon>
        <taxon>Nocardia</taxon>
    </lineage>
</organism>
<comment type="caution">
    <text evidence="2">The sequence shown here is derived from an EMBL/GenBank/DDBJ whole genome shotgun (WGS) entry which is preliminary data.</text>
</comment>
<dbReference type="InterPro" id="IPR013216">
    <property type="entry name" value="Methyltransf_11"/>
</dbReference>
<dbReference type="Proteomes" id="UP000540412">
    <property type="component" value="Unassembled WGS sequence"/>
</dbReference>
<protein>
    <submittedName>
        <fullName evidence="2">SAM-dependent methyltransferase</fullName>
    </submittedName>
</protein>
<keyword evidence="2" id="KW-0489">Methyltransferase</keyword>
<dbReference type="InterPro" id="IPR050508">
    <property type="entry name" value="Methyltransf_Superfamily"/>
</dbReference>
<dbReference type="RefSeq" id="WP_051163446.1">
    <property type="nucleotide sequence ID" value="NZ_JACHIT010000002.1"/>
</dbReference>
<dbReference type="SUPFAM" id="SSF53335">
    <property type="entry name" value="S-adenosyl-L-methionine-dependent methyltransferases"/>
    <property type="match status" value="1"/>
</dbReference>
<proteinExistence type="predicted"/>
<sequence>MPVEIWWLGMELSFQEKDDRLADRIRANKLFADFDLSAWLGGYVSARRWRALLDLGCGNGNHLGLYLAAAADSDDRRVVGLDRDSALLAAAAQRYAGARGLELVAGSMDDPLPFPGESFDLVNSVFAVYNAADADRTLRELHRVLTPGGHLLLIGPTADNARELYVYNERLTGQRIDDRTAVRAGRLVTEFLPLVRELFAECSDELLGSYVTFPNQEEFLRYYRSTLLYEETAEGKVSDAEMTAACAAIPHLRLTKQTLVITARK</sequence>
<dbReference type="InterPro" id="IPR029063">
    <property type="entry name" value="SAM-dependent_MTases_sf"/>
</dbReference>
<dbReference type="Gene3D" id="3.40.50.150">
    <property type="entry name" value="Vaccinia Virus protein VP39"/>
    <property type="match status" value="1"/>
</dbReference>
<dbReference type="PANTHER" id="PTHR42912">
    <property type="entry name" value="METHYLTRANSFERASE"/>
    <property type="match status" value="1"/>
</dbReference>
<gene>
    <name evidence="2" type="ORF">BJY24_005569</name>
</gene>
<dbReference type="EMBL" id="JACHIT010000002">
    <property type="protein sequence ID" value="MBB5916657.1"/>
    <property type="molecule type" value="Genomic_DNA"/>
</dbReference>
<keyword evidence="2" id="KW-0808">Transferase</keyword>
<reference evidence="2 3" key="1">
    <citation type="submission" date="2020-08" db="EMBL/GenBank/DDBJ databases">
        <title>Sequencing the genomes of 1000 actinobacteria strains.</title>
        <authorList>
            <person name="Klenk H.-P."/>
        </authorList>
    </citation>
    <scope>NUCLEOTIDE SEQUENCE [LARGE SCALE GENOMIC DNA]</scope>
    <source>
        <strain evidence="2 3">DSM 43582</strain>
    </source>
</reference>
<feature type="domain" description="Methyltransferase type 11" evidence="1">
    <location>
        <begin position="53"/>
        <end position="152"/>
    </location>
</feature>
<evidence type="ECO:0000259" key="1">
    <source>
        <dbReference type="Pfam" id="PF08241"/>
    </source>
</evidence>
<evidence type="ECO:0000313" key="3">
    <source>
        <dbReference type="Proteomes" id="UP000540412"/>
    </source>
</evidence>
<keyword evidence="3" id="KW-1185">Reference proteome</keyword>
<evidence type="ECO:0000313" key="2">
    <source>
        <dbReference type="EMBL" id="MBB5916657.1"/>
    </source>
</evidence>
<name>A0A7W9PI80_9NOCA</name>